<dbReference type="EMBL" id="CM020618">
    <property type="protein sequence ID" value="KAK1859912.1"/>
    <property type="molecule type" value="Genomic_DNA"/>
</dbReference>
<keyword evidence="2" id="KW-1185">Reference proteome</keyword>
<proteinExistence type="predicted"/>
<comment type="caution">
    <text evidence="1">The sequence shown here is derived from an EMBL/GenBank/DDBJ whole genome shotgun (WGS) entry which is preliminary data.</text>
</comment>
<protein>
    <submittedName>
        <fullName evidence="1">Uncharacterized protein</fullName>
    </submittedName>
</protein>
<evidence type="ECO:0000313" key="2">
    <source>
        <dbReference type="Proteomes" id="UP000798662"/>
    </source>
</evidence>
<sequence>MATGEELGSGISVVVEFPLGTTAVKLTVVDDGGNASDAESVVTVVGSLAPGAYCYYYAGNAVGRRNPSLRRGEMELTVDGASVLAASAGGSSTASGQVWLAAGMHEAVTTYRHNSGGARGDGIRDIWGSLCNGVVRDGSTRLTVEAPAAAAAGDVDVVVTTGGGVAGEGGVSGGLTYTYEAAAADPIKFTETSLKSANGGDYYIAGPTSIALGPDGRVYVGQYKEYIQALTVDPTTHVVTDSCVSESVGEKRSVLSLAFDPMADGDGLSLLAATSLLYYTQNHGRRYARCAMSRQTGGWGVAVHASGIRNSYTMVLHTNGELYGTDNGPNGGFGDVAIGCDASAAGFTQKDKLLRLSRGGYYGHPNRNRAATTAGNAGGVVLAPQPQKNGCWWRRADYPTPPAAAGPVVVGVGPHRGARRVETRTRFVSAIEVHRGSTTGGDDGAGSDNGAGGDDGTGSDDEAGSDDEEDTDDEGGPATEVEEKEPTAPAPATLRLNVGGPAVAGYTPDTPYVTNGPATKVWTSAKEVSTAAPDAAPAAIYATQRWGKELAYTFPLPAGTYTLRLHFAELYSGAAFIGGRVFSITATGGGATVTLDKVDVFESAYWATASSRTLSVAVVGSGGLHLMLKSSVENAMLQGIEVMAAAGAPATPPVVTPVPPTPMTPTGTAAGAPPPTPDDHFAHAVIDPHPSAVVDIDGNGRQSVTLSAYDSHTHRFHDDGSSGELLSFIWTAMATGEELGSGISVVVEFPLGTTAVKLTVVDDGGNASDAESVVTVVGSLAPGAYCYYYAGNAGGEEKPIFAAVSEDLNFPTAASFPEGPQGRSGFKQRCLFLYKAPVDGAYAFDAAFASGEMELTVDGASVLAASAGGSSTASGQVWLAAGMHEAVTTYRHNSGGAAATVSVTAAGSGPMPKGSMEWDRATVVPVVTGIEPASGGLSQGTRVTVTGVGFYTADTQVTFGGVSATAVVRDGSTRLTVEAPAAAAAGDVDVVVTTGGGVAGEGGVSGGLTYTYEAAAADPIKFTETSLKSANGGDYYIAGPTSIALGPDGRVYVGQYKEYIQALTVDPTTHVVTDSCVSESVGEKRSVLSLAFDPMADGDGLSLLAATSLLYYTQNHGRPLSEWDNGEVVVLRPSTGDNCLVVDQVLLSGLPVSNHDHAVQALEWDQEGRLLLVAGGQTNMGANVRGIRLGGVDETPLSAAVLRAAVHAPNFDGHVTYDQTADARMSRQTGGWGVAVHASGIRNSYTMVLHTNGELYGTDNGPNGGFGDVAIGCDASAAGFTQKDKLLRLSRGGYYGHPNRNRARDDGRQCTYHRNAEASRGGYTGPLADLGRSSINGVTEYMANLFGGALKHDLLLAKFSGRSSSGSTQRVQLAAGGARVASITDLFGFSGLLMAQTPAGVVLAPQPQKNRVLVAAPDYPTPPAAAGPVVVGVGPHRGRAAGGNTVTIAGHHFGEGIPAATIGGAPCTDVRAVAVDGRSFQCTAPRGTPGSLVRVVVTTSEGRVSAMTAGRGDYWYMDK</sequence>
<evidence type="ECO:0000313" key="1">
    <source>
        <dbReference type="EMBL" id="KAK1859912.1"/>
    </source>
</evidence>
<accession>A0ACC3BQ03</accession>
<dbReference type="Proteomes" id="UP000798662">
    <property type="component" value="Chromosome 1"/>
</dbReference>
<name>A0ACC3BQ03_PYRYE</name>
<reference evidence="1" key="1">
    <citation type="submission" date="2019-11" db="EMBL/GenBank/DDBJ databases">
        <title>Nori genome reveals adaptations in red seaweeds to the harsh intertidal environment.</title>
        <authorList>
            <person name="Wang D."/>
            <person name="Mao Y."/>
        </authorList>
    </citation>
    <scope>NUCLEOTIDE SEQUENCE</scope>
    <source>
        <tissue evidence="1">Gametophyte</tissue>
    </source>
</reference>
<organism evidence="1 2">
    <name type="scientific">Pyropia yezoensis</name>
    <name type="common">Susabi-nori</name>
    <name type="synonym">Porphyra yezoensis</name>
    <dbReference type="NCBI Taxonomy" id="2788"/>
    <lineage>
        <taxon>Eukaryota</taxon>
        <taxon>Rhodophyta</taxon>
        <taxon>Bangiophyceae</taxon>
        <taxon>Bangiales</taxon>
        <taxon>Bangiaceae</taxon>
        <taxon>Pyropia</taxon>
    </lineage>
</organism>
<gene>
    <name evidence="1" type="ORF">I4F81_002504</name>
</gene>